<sequence>MLILNNFIFNLSSKEISRRAFSISSALAQNMSGKYKNKACRYLRGKPQIMTYDMSRLPSDIAVSKSWMTWHTQNLDDFKQQLGLTVAQDEIIRRFVRAIFYTYLPLTVGGTELITKRRGNVVYVTGFLIPKGNMEQIYWLYGFTEEILSNLLKQPVKLELQFIRSADDLAVEYFVQPTTTP</sequence>
<dbReference type="InterPro" id="IPR026146">
    <property type="entry name" value="Ribosomal_uS3m"/>
</dbReference>
<evidence type="ECO:0000313" key="7">
    <source>
        <dbReference type="EMBL" id="CAD2124094.1"/>
    </source>
</evidence>
<name>A0A6V7TIX0_MELEN</name>
<dbReference type="GO" id="GO:0005739">
    <property type="term" value="C:mitochondrion"/>
    <property type="evidence" value="ECO:0007669"/>
    <property type="project" value="UniProtKB-SubCell"/>
</dbReference>
<organism evidence="7 8">
    <name type="scientific">Meloidogyne enterolobii</name>
    <name type="common">Root-knot nematode worm</name>
    <name type="synonym">Meloidogyne mayaguensis</name>
    <dbReference type="NCBI Taxonomy" id="390850"/>
    <lineage>
        <taxon>Eukaryota</taxon>
        <taxon>Metazoa</taxon>
        <taxon>Ecdysozoa</taxon>
        <taxon>Nematoda</taxon>
        <taxon>Chromadorea</taxon>
        <taxon>Rhabditida</taxon>
        <taxon>Tylenchina</taxon>
        <taxon>Tylenchomorpha</taxon>
        <taxon>Tylenchoidea</taxon>
        <taxon>Meloidogynidae</taxon>
        <taxon>Meloidogyninae</taxon>
        <taxon>Meloidogyne</taxon>
    </lineage>
</organism>
<comment type="subcellular location">
    <subcellularLocation>
        <location evidence="1">Mitochondrion</location>
    </subcellularLocation>
</comment>
<dbReference type="Pfam" id="PF14955">
    <property type="entry name" value="MRP-S24"/>
    <property type="match status" value="1"/>
</dbReference>
<evidence type="ECO:0000256" key="2">
    <source>
        <dbReference type="ARBA" id="ARBA00010761"/>
    </source>
</evidence>
<accession>A0A6V7TIX0</accession>
<keyword evidence="6" id="KW-0687">Ribonucleoprotein</keyword>
<gene>
    <name evidence="7" type="ORF">MENT_LOCUS724</name>
</gene>
<dbReference type="PANTHER" id="PTHR21244:SF1">
    <property type="entry name" value="SMALL RIBOSOMAL SUBUNIT PROTEIN US3M"/>
    <property type="match status" value="1"/>
</dbReference>
<dbReference type="GO" id="GO:0005840">
    <property type="term" value="C:ribosome"/>
    <property type="evidence" value="ECO:0007669"/>
    <property type="project" value="UniProtKB-KW"/>
</dbReference>
<dbReference type="GO" id="GO:0006412">
    <property type="term" value="P:translation"/>
    <property type="evidence" value="ECO:0007669"/>
    <property type="project" value="TreeGrafter"/>
</dbReference>
<evidence type="ECO:0000313" key="8">
    <source>
        <dbReference type="Proteomes" id="UP000580250"/>
    </source>
</evidence>
<evidence type="ECO:0000256" key="6">
    <source>
        <dbReference type="ARBA" id="ARBA00023274"/>
    </source>
</evidence>
<evidence type="ECO:0000256" key="1">
    <source>
        <dbReference type="ARBA" id="ARBA00004173"/>
    </source>
</evidence>
<dbReference type="EMBL" id="CAJEWN010000002">
    <property type="protein sequence ID" value="CAD2124094.1"/>
    <property type="molecule type" value="Genomic_DNA"/>
</dbReference>
<evidence type="ECO:0000256" key="5">
    <source>
        <dbReference type="ARBA" id="ARBA00023128"/>
    </source>
</evidence>
<dbReference type="GO" id="GO:1990904">
    <property type="term" value="C:ribonucleoprotein complex"/>
    <property type="evidence" value="ECO:0007669"/>
    <property type="project" value="UniProtKB-KW"/>
</dbReference>
<dbReference type="OrthoDB" id="5950413at2759"/>
<keyword evidence="3" id="KW-0809">Transit peptide</keyword>
<reference evidence="7 8" key="1">
    <citation type="submission" date="2020-08" db="EMBL/GenBank/DDBJ databases">
        <authorList>
            <person name="Koutsovoulos G."/>
            <person name="Danchin GJ E."/>
        </authorList>
    </citation>
    <scope>NUCLEOTIDE SEQUENCE [LARGE SCALE GENOMIC DNA]</scope>
</reference>
<comment type="similarity">
    <text evidence="2">Belongs to the universal ribosomal protein uS3 family.</text>
</comment>
<dbReference type="AlphaFoldDB" id="A0A6V7TIX0"/>
<evidence type="ECO:0000256" key="4">
    <source>
        <dbReference type="ARBA" id="ARBA00022980"/>
    </source>
</evidence>
<protein>
    <submittedName>
        <fullName evidence="7">Uncharacterized protein</fullName>
    </submittedName>
</protein>
<dbReference type="PANTHER" id="PTHR21244">
    <property type="entry name" value="MITOCHONDRIAL 28S RIBOSOMAL PROTEIN S24"/>
    <property type="match status" value="1"/>
</dbReference>
<evidence type="ECO:0000256" key="3">
    <source>
        <dbReference type="ARBA" id="ARBA00022946"/>
    </source>
</evidence>
<keyword evidence="5" id="KW-0496">Mitochondrion</keyword>
<keyword evidence="4" id="KW-0689">Ribosomal protein</keyword>
<dbReference type="Proteomes" id="UP000580250">
    <property type="component" value="Unassembled WGS sequence"/>
</dbReference>
<comment type="caution">
    <text evidence="7">The sequence shown here is derived from an EMBL/GenBank/DDBJ whole genome shotgun (WGS) entry which is preliminary data.</text>
</comment>
<proteinExistence type="inferred from homology"/>